<comment type="caution">
    <text evidence="1">The sequence shown here is derived from an EMBL/GenBank/DDBJ whole genome shotgun (WGS) entry which is preliminary data.</text>
</comment>
<sequence length="342" mass="37339">MGIAGLNTRISKVKDAITKALQQYSGWCGRFKIYIGLIGEVVEGNYGQAQPVTDGTTFGHCNVLVSAANDIISVDALQRIQKSVAHEIYHCLQYAQNLAGKRKAAKGRDDWWIEGTARFMDGELYPIAPGSGVVNLGIFPEHYDPRVSIVEQPGKGYAASLFFHYLLTTGHTLSNINQWVSKKIGQKSVASDLADLAADTSPHLSFPKNWHGFAVAFASRTIKYLSSGDLIELTSNPPSVTLSRNLAVGQTRALSRSIKSFTFDVVRYTFPVNTTNSLQFPDTATTLRCSYRLRGRTFWDSARAGLSISIQPVASGTSYIDTLCSCSAATTCSDTFNIERSL</sequence>
<name>A0AA40BPM9_9PEZI</name>
<accession>A0AA40BPM9</accession>
<dbReference type="AlphaFoldDB" id="A0AA40BPM9"/>
<reference evidence="1" key="1">
    <citation type="submission" date="2023-06" db="EMBL/GenBank/DDBJ databases">
        <title>Genome-scale phylogeny and comparative genomics of the fungal order Sordariales.</title>
        <authorList>
            <consortium name="Lawrence Berkeley National Laboratory"/>
            <person name="Hensen N."/>
            <person name="Bonometti L."/>
            <person name="Westerberg I."/>
            <person name="Brannstrom I.O."/>
            <person name="Guillou S."/>
            <person name="Cros-Aarteil S."/>
            <person name="Calhoun S."/>
            <person name="Haridas S."/>
            <person name="Kuo A."/>
            <person name="Mondo S."/>
            <person name="Pangilinan J."/>
            <person name="Riley R."/>
            <person name="LaButti K."/>
            <person name="Andreopoulos B."/>
            <person name="Lipzen A."/>
            <person name="Chen C."/>
            <person name="Yanf M."/>
            <person name="Daum C."/>
            <person name="Ng V."/>
            <person name="Clum A."/>
            <person name="Steindorff A."/>
            <person name="Ohm R."/>
            <person name="Martin F."/>
            <person name="Silar P."/>
            <person name="Natvig D."/>
            <person name="Lalanne C."/>
            <person name="Gautier V."/>
            <person name="Ament-velasquez S.L."/>
            <person name="Kruys A."/>
            <person name="Hutchinson M.I."/>
            <person name="Powell A.J."/>
            <person name="Barry K."/>
            <person name="Miller A.N."/>
            <person name="Grigoriev I.V."/>
            <person name="Debuchy R."/>
            <person name="Gladieux P."/>
            <person name="Thoren M.H."/>
            <person name="Johannesson H."/>
        </authorList>
    </citation>
    <scope>NUCLEOTIDE SEQUENCE</scope>
    <source>
        <strain evidence="1">SMH3187-1</strain>
    </source>
</reference>
<evidence type="ECO:0000313" key="2">
    <source>
        <dbReference type="Proteomes" id="UP001172155"/>
    </source>
</evidence>
<dbReference type="EMBL" id="JAUKUD010000007">
    <property type="protein sequence ID" value="KAK0738041.1"/>
    <property type="molecule type" value="Genomic_DNA"/>
</dbReference>
<proteinExistence type="predicted"/>
<dbReference type="Proteomes" id="UP001172155">
    <property type="component" value="Unassembled WGS sequence"/>
</dbReference>
<organism evidence="1 2">
    <name type="scientific">Schizothecium vesticola</name>
    <dbReference type="NCBI Taxonomy" id="314040"/>
    <lineage>
        <taxon>Eukaryota</taxon>
        <taxon>Fungi</taxon>
        <taxon>Dikarya</taxon>
        <taxon>Ascomycota</taxon>
        <taxon>Pezizomycotina</taxon>
        <taxon>Sordariomycetes</taxon>
        <taxon>Sordariomycetidae</taxon>
        <taxon>Sordariales</taxon>
        <taxon>Schizotheciaceae</taxon>
        <taxon>Schizothecium</taxon>
    </lineage>
</organism>
<gene>
    <name evidence="1" type="ORF">B0T18DRAFT_421148</name>
</gene>
<evidence type="ECO:0000313" key="1">
    <source>
        <dbReference type="EMBL" id="KAK0738041.1"/>
    </source>
</evidence>
<protein>
    <submittedName>
        <fullName evidence="1">Uncharacterized protein</fullName>
    </submittedName>
</protein>
<keyword evidence="2" id="KW-1185">Reference proteome</keyword>